<dbReference type="PANTHER" id="PTHR21310">
    <property type="entry name" value="AMINOGLYCOSIDE PHOSPHOTRANSFERASE-RELATED-RELATED"/>
    <property type="match status" value="1"/>
</dbReference>
<dbReference type="InterPro" id="IPR051678">
    <property type="entry name" value="AGP_Transferase"/>
</dbReference>
<evidence type="ECO:0000313" key="3">
    <source>
        <dbReference type="Proteomes" id="UP001610335"/>
    </source>
</evidence>
<dbReference type="EMBL" id="JBFXLS010000081">
    <property type="protein sequence ID" value="KAL2818790.1"/>
    <property type="molecule type" value="Genomic_DNA"/>
</dbReference>
<keyword evidence="3" id="KW-1185">Reference proteome</keyword>
<sequence length="312" mass="35732">MIPESWIPEILSPQFTWPRPISTVIVEGTPLVPRVPSKLSLRTWGFVHSLLASFSKRYCSLWGVYSTFSCRELLFGLVLKWTERTSIEEVMAMKMARAAGMPVPKVISCGKHGGWVSILMTRLPGTPLLNSDEQFDADAEGPWVHELKQCLHAMRLWRCPTDSKYIGSVIGTAIHSIRVPMHRMGPFTYEAELLKHLLSPASMHSFISTREYEATLLRAKRLNMRPHRITFTHGDLQAHNILVDEGHLSGFLDWESGGWCPEYWEFTTSMRYAKSSWWYQTSYWLGGDQYMPELDSDKALNTLTVDSYVGLW</sequence>
<name>A0ABR4HTR2_9EURO</name>
<evidence type="ECO:0000259" key="1">
    <source>
        <dbReference type="Pfam" id="PF01636"/>
    </source>
</evidence>
<dbReference type="PANTHER" id="PTHR21310:SF55">
    <property type="entry name" value="AMINOGLYCOSIDE PHOSPHOTRANSFERASE DOMAIN-CONTAINING PROTEIN"/>
    <property type="match status" value="1"/>
</dbReference>
<gene>
    <name evidence="2" type="ORF">BDW59DRAFT_126548</name>
</gene>
<dbReference type="Proteomes" id="UP001610335">
    <property type="component" value="Unassembled WGS sequence"/>
</dbReference>
<feature type="domain" description="Aminoglycoside phosphotransferase" evidence="1">
    <location>
        <begin position="81"/>
        <end position="270"/>
    </location>
</feature>
<dbReference type="SUPFAM" id="SSF56112">
    <property type="entry name" value="Protein kinase-like (PK-like)"/>
    <property type="match status" value="1"/>
</dbReference>
<accession>A0ABR4HTR2</accession>
<protein>
    <submittedName>
        <fullName evidence="2">Phosphotransferase family protein</fullName>
    </submittedName>
</protein>
<dbReference type="Pfam" id="PF01636">
    <property type="entry name" value="APH"/>
    <property type="match status" value="1"/>
</dbReference>
<dbReference type="InterPro" id="IPR002575">
    <property type="entry name" value="Aminoglycoside_PTrfase"/>
</dbReference>
<evidence type="ECO:0000313" key="2">
    <source>
        <dbReference type="EMBL" id="KAL2818790.1"/>
    </source>
</evidence>
<proteinExistence type="predicted"/>
<dbReference type="Gene3D" id="3.90.1200.10">
    <property type="match status" value="1"/>
</dbReference>
<comment type="caution">
    <text evidence="2">The sequence shown here is derived from an EMBL/GenBank/DDBJ whole genome shotgun (WGS) entry which is preliminary data.</text>
</comment>
<reference evidence="2 3" key="1">
    <citation type="submission" date="2024-07" db="EMBL/GenBank/DDBJ databases">
        <title>Section-level genome sequencing and comparative genomics of Aspergillus sections Usti and Cavernicolus.</title>
        <authorList>
            <consortium name="Lawrence Berkeley National Laboratory"/>
            <person name="Nybo J.L."/>
            <person name="Vesth T.C."/>
            <person name="Theobald S."/>
            <person name="Frisvad J.C."/>
            <person name="Larsen T.O."/>
            <person name="Kjaerboelling I."/>
            <person name="Rothschild-Mancinelli K."/>
            <person name="Lyhne E.K."/>
            <person name="Kogle M.E."/>
            <person name="Barry K."/>
            <person name="Clum A."/>
            <person name="Na H."/>
            <person name="Ledsgaard L."/>
            <person name="Lin J."/>
            <person name="Lipzen A."/>
            <person name="Kuo A."/>
            <person name="Riley R."/>
            <person name="Mondo S."/>
            <person name="LaButti K."/>
            <person name="Haridas S."/>
            <person name="Pangalinan J."/>
            <person name="Salamov A.A."/>
            <person name="Simmons B.A."/>
            <person name="Magnuson J.K."/>
            <person name="Chen J."/>
            <person name="Drula E."/>
            <person name="Henrissat B."/>
            <person name="Wiebenga A."/>
            <person name="Lubbers R.J."/>
            <person name="Gomes A.C."/>
            <person name="Makela M.R."/>
            <person name="Stajich J."/>
            <person name="Grigoriev I.V."/>
            <person name="Mortensen U.H."/>
            <person name="De vries R.P."/>
            <person name="Baker S.E."/>
            <person name="Andersen M.R."/>
        </authorList>
    </citation>
    <scope>NUCLEOTIDE SEQUENCE [LARGE SCALE GENOMIC DNA]</scope>
    <source>
        <strain evidence="2 3">CBS 600.67</strain>
    </source>
</reference>
<dbReference type="InterPro" id="IPR011009">
    <property type="entry name" value="Kinase-like_dom_sf"/>
</dbReference>
<organism evidence="2 3">
    <name type="scientific">Aspergillus cavernicola</name>
    <dbReference type="NCBI Taxonomy" id="176166"/>
    <lineage>
        <taxon>Eukaryota</taxon>
        <taxon>Fungi</taxon>
        <taxon>Dikarya</taxon>
        <taxon>Ascomycota</taxon>
        <taxon>Pezizomycotina</taxon>
        <taxon>Eurotiomycetes</taxon>
        <taxon>Eurotiomycetidae</taxon>
        <taxon>Eurotiales</taxon>
        <taxon>Aspergillaceae</taxon>
        <taxon>Aspergillus</taxon>
        <taxon>Aspergillus subgen. Nidulantes</taxon>
    </lineage>
</organism>